<dbReference type="EMBL" id="CP102847">
    <property type="protein sequence ID" value="UVF22692.1"/>
    <property type="molecule type" value="Genomic_DNA"/>
</dbReference>
<accession>A0ABY5S2R8</accession>
<keyword evidence="3" id="KW-0614">Plasmid</keyword>
<reference evidence="3" key="1">
    <citation type="submission" date="2022-08" db="EMBL/GenBank/DDBJ databases">
        <title>Microvirga terrae sp. nov., isolated from soil.</title>
        <authorList>
            <person name="Kim K.H."/>
            <person name="Seo Y.L."/>
            <person name="Kim J.M."/>
            <person name="Lee J.K."/>
            <person name="Han D.M."/>
            <person name="Jeon C.O."/>
        </authorList>
    </citation>
    <scope>NUCLEOTIDE SEQUENCE</scope>
    <source>
        <strain evidence="3">R24</strain>
        <plasmid evidence="3">pR24_2</plasmid>
    </source>
</reference>
<evidence type="ECO:0000313" key="3">
    <source>
        <dbReference type="EMBL" id="UVF22692.1"/>
    </source>
</evidence>
<feature type="chain" id="PRO_5046604406" evidence="1">
    <location>
        <begin position="26"/>
        <end position="133"/>
    </location>
</feature>
<feature type="signal peptide" evidence="1">
    <location>
        <begin position="1"/>
        <end position="25"/>
    </location>
</feature>
<dbReference type="Proteomes" id="UP001017257">
    <property type="component" value="Plasmid pR24_2"/>
</dbReference>
<dbReference type="InterPro" id="IPR014710">
    <property type="entry name" value="RmlC-like_jellyroll"/>
</dbReference>
<evidence type="ECO:0000259" key="2">
    <source>
        <dbReference type="Pfam" id="PF07883"/>
    </source>
</evidence>
<evidence type="ECO:0000313" key="4">
    <source>
        <dbReference type="Proteomes" id="UP001017257"/>
    </source>
</evidence>
<sequence>MRARNYLMSAALVAVGLFSLQAAQAQQNVTQRTDLVQSDISLPGKEVLQVRVDFNPGVVSINHRHPGEEVAYVLEGTLEYQLEGRQPVTLTVGQSLFIPAGVAHIAKNVGPGKASELATYIVTKGAPLLEPVK</sequence>
<dbReference type="InterPro" id="IPR011051">
    <property type="entry name" value="RmlC_Cupin_sf"/>
</dbReference>
<dbReference type="Pfam" id="PF07883">
    <property type="entry name" value="Cupin_2"/>
    <property type="match status" value="1"/>
</dbReference>
<protein>
    <submittedName>
        <fullName evidence="3">Cupin domain-containing protein</fullName>
    </submittedName>
</protein>
<dbReference type="PANTHER" id="PTHR38599">
    <property type="entry name" value="CUPIN DOMAIN PROTEIN (AFU_ORTHOLOGUE AFUA_3G13620)"/>
    <property type="match status" value="1"/>
</dbReference>
<keyword evidence="4" id="KW-1185">Reference proteome</keyword>
<dbReference type="Gene3D" id="2.60.120.10">
    <property type="entry name" value="Jelly Rolls"/>
    <property type="match status" value="1"/>
</dbReference>
<gene>
    <name evidence="3" type="ORF">HPT29_028185</name>
</gene>
<dbReference type="CDD" id="cd02235">
    <property type="entry name" value="cupin_BLL4011-like"/>
    <property type="match status" value="1"/>
</dbReference>
<evidence type="ECO:0000256" key="1">
    <source>
        <dbReference type="SAM" id="SignalP"/>
    </source>
</evidence>
<name>A0ABY5S2R8_9HYPH</name>
<dbReference type="InterPro" id="IPR013096">
    <property type="entry name" value="Cupin_2"/>
</dbReference>
<dbReference type="SUPFAM" id="SSF51182">
    <property type="entry name" value="RmlC-like cupins"/>
    <property type="match status" value="1"/>
</dbReference>
<proteinExistence type="predicted"/>
<dbReference type="RefSeq" id="WP_173949689.1">
    <property type="nucleotide sequence ID" value="NZ_CP102847.1"/>
</dbReference>
<geneLocation type="plasmid" evidence="3 4">
    <name>pR24_2</name>
</geneLocation>
<keyword evidence="1" id="KW-0732">Signal</keyword>
<feature type="domain" description="Cupin type-2" evidence="2">
    <location>
        <begin position="51"/>
        <end position="115"/>
    </location>
</feature>
<organism evidence="3 4">
    <name type="scientific">Microvirga terrae</name>
    <dbReference type="NCBI Taxonomy" id="2740529"/>
    <lineage>
        <taxon>Bacteria</taxon>
        <taxon>Pseudomonadati</taxon>
        <taxon>Pseudomonadota</taxon>
        <taxon>Alphaproteobacteria</taxon>
        <taxon>Hyphomicrobiales</taxon>
        <taxon>Methylobacteriaceae</taxon>
        <taxon>Microvirga</taxon>
    </lineage>
</organism>
<dbReference type="PANTHER" id="PTHR38599:SF1">
    <property type="entry name" value="CUPIN DOMAIN PROTEIN (AFU_ORTHOLOGUE AFUA_3G13620)"/>
    <property type="match status" value="1"/>
</dbReference>